<keyword evidence="2" id="KW-0067">ATP-binding</keyword>
<feature type="domain" description="Orc1-like AAA ATPase" evidence="1">
    <location>
        <begin position="23"/>
        <end position="211"/>
    </location>
</feature>
<keyword evidence="2" id="KW-0547">Nucleotide-binding</keyword>
<dbReference type="RefSeq" id="WP_163820001.1">
    <property type="nucleotide sequence ID" value="NZ_JAAGOB010000010.1"/>
</dbReference>
<dbReference type="GO" id="GO:0005524">
    <property type="term" value="F:ATP binding"/>
    <property type="evidence" value="ECO:0007669"/>
    <property type="project" value="UniProtKB-KW"/>
</dbReference>
<organism evidence="2 3">
    <name type="scientific">Phytoactinopolyspora alkaliphila</name>
    <dbReference type="NCBI Taxonomy" id="1783498"/>
    <lineage>
        <taxon>Bacteria</taxon>
        <taxon>Bacillati</taxon>
        <taxon>Actinomycetota</taxon>
        <taxon>Actinomycetes</taxon>
        <taxon>Jiangellales</taxon>
        <taxon>Jiangellaceae</taxon>
        <taxon>Phytoactinopolyspora</taxon>
    </lineage>
</organism>
<dbReference type="EMBL" id="JAAGOB010000010">
    <property type="protein sequence ID" value="NED97215.1"/>
    <property type="molecule type" value="Genomic_DNA"/>
</dbReference>
<dbReference type="InterPro" id="IPR027417">
    <property type="entry name" value="P-loop_NTPase"/>
</dbReference>
<dbReference type="AlphaFoldDB" id="A0A6N9YQJ5"/>
<dbReference type="Gene3D" id="3.40.50.300">
    <property type="entry name" value="P-loop containing nucleotide triphosphate hydrolases"/>
    <property type="match status" value="1"/>
</dbReference>
<keyword evidence="3" id="KW-1185">Reference proteome</keyword>
<dbReference type="SUPFAM" id="SSF52540">
    <property type="entry name" value="P-loop containing nucleoside triphosphate hydrolases"/>
    <property type="match status" value="1"/>
</dbReference>
<evidence type="ECO:0000313" key="3">
    <source>
        <dbReference type="Proteomes" id="UP000469185"/>
    </source>
</evidence>
<comment type="caution">
    <text evidence="2">The sequence shown here is derived from an EMBL/GenBank/DDBJ whole genome shotgun (WGS) entry which is preliminary data.</text>
</comment>
<reference evidence="2 3" key="1">
    <citation type="submission" date="2020-02" db="EMBL/GenBank/DDBJ databases">
        <authorList>
            <person name="Li X.-J."/>
            <person name="Feng X.-M."/>
        </authorList>
    </citation>
    <scope>NUCLEOTIDE SEQUENCE [LARGE SCALE GENOMIC DNA]</scope>
    <source>
        <strain evidence="2 3">CGMCC 4.7225</strain>
    </source>
</reference>
<name>A0A6N9YQJ5_9ACTN</name>
<proteinExistence type="predicted"/>
<accession>A0A6N9YQJ5</accession>
<evidence type="ECO:0000259" key="1">
    <source>
        <dbReference type="Pfam" id="PF13191"/>
    </source>
</evidence>
<dbReference type="InterPro" id="IPR041664">
    <property type="entry name" value="AAA_16"/>
</dbReference>
<dbReference type="Proteomes" id="UP000469185">
    <property type="component" value="Unassembled WGS sequence"/>
</dbReference>
<evidence type="ECO:0000313" key="2">
    <source>
        <dbReference type="EMBL" id="NED97215.1"/>
    </source>
</evidence>
<protein>
    <submittedName>
        <fullName evidence="2">ATP-binding protein</fullName>
    </submittedName>
</protein>
<sequence>MGATQSAGAPKLADKLRRRRQRRFVGRTGEIELFRSVLEAEDPAFAVLFVHGPGGVGKSALLEAFAEISTAAGATTIRIDARTVGPSPAAFNAALAASLGAPIGSSPVDALAVVDRPVLLLDTYELLAPLDGWLHDELLPDFPAAARVVVAGRNAPSAGWTSGAGWSDIVRSIALRNLPPDDARTFLTLNSVPARLHDRALGMTHAHPLALSLLVDVLKQHDALVPLTLKDMPDVVRVLLESFVDGVPGPQHRIALEVCAHARFTTEELLRAALGSDGAHDLFTWLRGLSFIDEAPEGLYPHDVARDALDADLRWRDPASYADLHRRIRRHVVDGTRSSVGDQRQRKVNDLVFLHRNNPSVSSFWEWSTLGHAYSDEYRAEDREPILAMTRRHQGAAQAELVARWMGRPAARFFPIRIGGGAPVGYGGILALHEATEADIAADPGARAVWSYVARHGPPRRGDEVYVARFFMDSVAYQRPSPSQNVISALHVTHLLAAQHLAWDFIAAYEDAEYWEPLFAYIDYHRAPAAEYEVGGHRYGVFAHDFRRLGVERWLEMMGEREIGAPVTEPTGTAELVLSHPEFADAVRAALRDLHRPDRLAENPLLRSRVVCDHSEGGGIAVLRELLHEAADTLRADARDDRAYRTVDRTFLRPAATQERAAEVLGLPFSTYRRHLARGVEGIAAWLWERELHGWK</sequence>
<dbReference type="Pfam" id="PF13191">
    <property type="entry name" value="AAA_16"/>
    <property type="match status" value="1"/>
</dbReference>
<gene>
    <name evidence="2" type="ORF">G1H11_18100</name>
</gene>